<reference evidence="1 2" key="1">
    <citation type="submission" date="2017-08" db="EMBL/GenBank/DDBJ databases">
        <title>Capnocytophaga canis 17-158 assembly.</title>
        <authorList>
            <person name="Gulvik C.A."/>
        </authorList>
    </citation>
    <scope>NUCLEOTIDE SEQUENCE [LARGE SCALE GENOMIC DNA]</scope>
    <source>
        <strain evidence="1 2">17-158</strain>
    </source>
</reference>
<dbReference type="AlphaFoldDB" id="A0A3A1YJD2"/>
<organism evidence="1 2">
    <name type="scientific">Capnocytophaga canis</name>
    <dbReference type="NCBI Taxonomy" id="1848903"/>
    <lineage>
        <taxon>Bacteria</taxon>
        <taxon>Pseudomonadati</taxon>
        <taxon>Bacteroidota</taxon>
        <taxon>Flavobacteriia</taxon>
        <taxon>Flavobacteriales</taxon>
        <taxon>Flavobacteriaceae</taxon>
        <taxon>Capnocytophaga</taxon>
    </lineage>
</organism>
<dbReference type="Proteomes" id="UP000265497">
    <property type="component" value="Unassembled WGS sequence"/>
</dbReference>
<gene>
    <name evidence="1" type="ORF">CKY20_01695</name>
</gene>
<sequence length="61" mass="7204">MCSREDNVTHAVKLQKKLFENKDNANRKKQQSKITLKLRRDENERIDNVLGCVNICSLFNR</sequence>
<evidence type="ECO:0000313" key="1">
    <source>
        <dbReference type="EMBL" id="RIY38282.1"/>
    </source>
</evidence>
<comment type="caution">
    <text evidence="1">The sequence shown here is derived from an EMBL/GenBank/DDBJ whole genome shotgun (WGS) entry which is preliminary data.</text>
</comment>
<name>A0A3A1YJD2_9FLAO</name>
<protein>
    <submittedName>
        <fullName evidence="1">Uncharacterized protein</fullName>
    </submittedName>
</protein>
<proteinExistence type="predicted"/>
<accession>A0A3A1YJD2</accession>
<evidence type="ECO:0000313" key="2">
    <source>
        <dbReference type="Proteomes" id="UP000265497"/>
    </source>
</evidence>
<dbReference type="EMBL" id="NSDI01000001">
    <property type="protein sequence ID" value="RIY38282.1"/>
    <property type="molecule type" value="Genomic_DNA"/>
</dbReference>